<dbReference type="RefSeq" id="XP_038058236.1">
    <property type="nucleotide sequence ID" value="XM_038202308.1"/>
</dbReference>
<proteinExistence type="predicted"/>
<dbReference type="OrthoDB" id="10009851at2759"/>
<feature type="region of interest" description="Disordered" evidence="1">
    <location>
        <begin position="322"/>
        <end position="356"/>
    </location>
</feature>
<dbReference type="GeneID" id="119729646"/>
<dbReference type="PANTHER" id="PTHR47133">
    <property type="entry name" value="TALIN ROD DOMAIN-CONTAINING PROTEIN 1"/>
    <property type="match status" value="1"/>
</dbReference>
<dbReference type="Gene3D" id="1.20.1420.10">
    <property type="entry name" value="Talin, central domain"/>
    <property type="match status" value="1"/>
</dbReference>
<accession>A0A914A4D1</accession>
<evidence type="ECO:0000313" key="4">
    <source>
        <dbReference type="Proteomes" id="UP000887568"/>
    </source>
</evidence>
<dbReference type="Pfam" id="PF21896">
    <property type="entry name" value="Talin_IBS2B"/>
    <property type="match status" value="1"/>
</dbReference>
<dbReference type="InterPro" id="IPR042799">
    <property type="entry name" value="TLNRD1"/>
</dbReference>
<dbReference type="AlphaFoldDB" id="A0A914A4D1"/>
<dbReference type="RefSeq" id="XP_038058235.1">
    <property type="nucleotide sequence ID" value="XM_038202307.1"/>
</dbReference>
<dbReference type="InterPro" id="IPR054082">
    <property type="entry name" value="Talin_IBS2B"/>
</dbReference>
<feature type="domain" description="Talin IBS2B" evidence="2">
    <location>
        <begin position="130"/>
        <end position="247"/>
    </location>
</feature>
<evidence type="ECO:0000259" key="2">
    <source>
        <dbReference type="Pfam" id="PF21896"/>
    </source>
</evidence>
<dbReference type="OMA" id="DHCKVKM"/>
<reference evidence="3" key="1">
    <citation type="submission" date="2022-11" db="UniProtKB">
        <authorList>
            <consortium name="EnsemblMetazoa"/>
        </authorList>
    </citation>
    <scope>IDENTIFICATION</scope>
</reference>
<organism evidence="3 4">
    <name type="scientific">Patiria miniata</name>
    <name type="common">Bat star</name>
    <name type="synonym">Asterina miniata</name>
    <dbReference type="NCBI Taxonomy" id="46514"/>
    <lineage>
        <taxon>Eukaryota</taxon>
        <taxon>Metazoa</taxon>
        <taxon>Echinodermata</taxon>
        <taxon>Eleutherozoa</taxon>
        <taxon>Asterozoa</taxon>
        <taxon>Asteroidea</taxon>
        <taxon>Valvatacea</taxon>
        <taxon>Valvatida</taxon>
        <taxon>Asterinidae</taxon>
        <taxon>Patiria</taxon>
    </lineage>
</organism>
<evidence type="ECO:0000256" key="1">
    <source>
        <dbReference type="SAM" id="MobiDB-lite"/>
    </source>
</evidence>
<dbReference type="Proteomes" id="UP000887568">
    <property type="component" value="Unplaced"/>
</dbReference>
<evidence type="ECO:0000313" key="3">
    <source>
        <dbReference type="EnsemblMetazoa" id="XP_038058236.1"/>
    </source>
</evidence>
<dbReference type="EnsemblMetazoa" id="XM_038202308.1">
    <property type="protein sequence ID" value="XP_038058236.1"/>
    <property type="gene ID" value="LOC119729646"/>
</dbReference>
<sequence length="356" mass="38265">MAAPANDNDLFSPLSLSVVCNLCTAKMQTVADLLLLTSDTRPVNTDNVTGAVGESFSKCRDTLIAKTKGVGILSREIRLQFLTGKLQETAEMLNELTDLVVNIIECSSHAAYLAAISESGSKQAVPGIIDRYKISRARFDIEHCCMRLQCTPLMELTPQVVVDISTEIAKNLTVLTNASKLASDASDDPFHKEQFKLAIKSVTSCTSTLLLSIRRYKVTLDEANRGRCITFAKPLVQSCQALVEYATEREHIGTPAQLCESGRKIQTAILGGCMSIASSCIQLASCLRAASLDLHNTELLQRLGLCCNAVADGGKLLSQALRDKSSPRTLPSTSTNSLSSNGSTNSFPNEGDSHSS</sequence>
<keyword evidence="4" id="KW-1185">Reference proteome</keyword>
<protein>
    <recommendedName>
        <fullName evidence="2">Talin IBS2B domain-containing protein</fullName>
    </recommendedName>
</protein>
<name>A0A914A4D1_PATMI</name>
<feature type="compositionally biased region" description="Low complexity" evidence="1">
    <location>
        <begin position="327"/>
        <end position="346"/>
    </location>
</feature>
<dbReference type="GO" id="GO:0003779">
    <property type="term" value="F:actin binding"/>
    <property type="evidence" value="ECO:0007669"/>
    <property type="project" value="InterPro"/>
</dbReference>
<dbReference type="PANTHER" id="PTHR47133:SF1">
    <property type="entry name" value="TALIN ROD DOMAIN-CONTAINING PROTEIN 1"/>
    <property type="match status" value="1"/>
</dbReference>
<dbReference type="Gene3D" id="1.20.120.230">
    <property type="entry name" value="Alpha-catenin/vinculin-like"/>
    <property type="match status" value="1"/>
</dbReference>
<dbReference type="EnsemblMetazoa" id="XM_038202307.1">
    <property type="protein sequence ID" value="XP_038058235.1"/>
    <property type="gene ID" value="LOC119729646"/>
</dbReference>
<dbReference type="CTD" id="59274"/>